<dbReference type="InterPro" id="IPR050385">
    <property type="entry name" value="Archaeal_FAD_synthase"/>
</dbReference>
<dbReference type="SUPFAM" id="SSF52374">
    <property type="entry name" value="Nucleotidylyl transferase"/>
    <property type="match status" value="1"/>
</dbReference>
<dbReference type="AlphaFoldDB" id="A0AAE4BRL6"/>
<keyword evidence="6" id="KW-0119">Carbohydrate metabolism</keyword>
<comment type="caution">
    <text evidence="9">The sequence shown here is derived from an EMBL/GenBank/DDBJ whole genome shotgun (WGS) entry which is preliminary data.</text>
</comment>
<gene>
    <name evidence="9" type="ORF">HNQ88_000318</name>
</gene>
<dbReference type="Proteomes" id="UP001185092">
    <property type="component" value="Unassembled WGS sequence"/>
</dbReference>
<evidence type="ECO:0000259" key="8">
    <source>
        <dbReference type="Pfam" id="PF01467"/>
    </source>
</evidence>
<feature type="domain" description="Cytidyltransferase-like" evidence="8">
    <location>
        <begin position="32"/>
        <end position="157"/>
    </location>
</feature>
<sequence>MSYKESINKIHTFEQAKNVSENWKSKGEKVVFTNGCFDLVHVGHVDYLEKARKLGDRLIVGLNTDNSVKRLKGDSRPVNNEMFRARILASMQFIDAVIFFDQDTPQELITEVLPNILVKGDDYKISEIVGAKEVIANGGKVQTIAFVEGYSSTKLIEKIKAL</sequence>
<protein>
    <recommendedName>
        <fullName evidence="1">D-glycero-beta-D-manno-heptose 1-phosphate adenylyltransferase</fullName>
        <ecNumber evidence="1">2.7.7.70</ecNumber>
    </recommendedName>
</protein>
<keyword evidence="3" id="KW-0548">Nucleotidyltransferase</keyword>
<dbReference type="GO" id="GO:0016773">
    <property type="term" value="F:phosphotransferase activity, alcohol group as acceptor"/>
    <property type="evidence" value="ECO:0007669"/>
    <property type="project" value="InterPro"/>
</dbReference>
<dbReference type="PANTHER" id="PTHR43793:SF2">
    <property type="entry name" value="BIFUNCTIONAL PROTEIN HLDE"/>
    <property type="match status" value="1"/>
</dbReference>
<proteinExistence type="predicted"/>
<keyword evidence="10" id="KW-1185">Reference proteome</keyword>
<keyword evidence="2" id="KW-0808">Transferase</keyword>
<dbReference type="NCBIfam" id="TIGR02199">
    <property type="entry name" value="rfaE_dom_II"/>
    <property type="match status" value="1"/>
</dbReference>
<dbReference type="GO" id="GO:0016779">
    <property type="term" value="F:nucleotidyltransferase activity"/>
    <property type="evidence" value="ECO:0007669"/>
    <property type="project" value="UniProtKB-KW"/>
</dbReference>
<dbReference type="EMBL" id="JAVDQD010000001">
    <property type="protein sequence ID" value="MDR6237342.1"/>
    <property type="molecule type" value="Genomic_DNA"/>
</dbReference>
<reference evidence="9" key="1">
    <citation type="submission" date="2023-07" db="EMBL/GenBank/DDBJ databases">
        <title>Genomic Encyclopedia of Type Strains, Phase IV (KMG-IV): sequencing the most valuable type-strain genomes for metagenomic binning, comparative biology and taxonomic classification.</title>
        <authorList>
            <person name="Goeker M."/>
        </authorList>
    </citation>
    <scope>NUCLEOTIDE SEQUENCE</scope>
    <source>
        <strain evidence="9">DSM 26174</strain>
    </source>
</reference>
<evidence type="ECO:0000256" key="7">
    <source>
        <dbReference type="ARBA" id="ARBA00047428"/>
    </source>
</evidence>
<dbReference type="GO" id="GO:0005975">
    <property type="term" value="P:carbohydrate metabolic process"/>
    <property type="evidence" value="ECO:0007669"/>
    <property type="project" value="InterPro"/>
</dbReference>
<name>A0AAE4BRL6_9BACT</name>
<dbReference type="PANTHER" id="PTHR43793">
    <property type="entry name" value="FAD SYNTHASE"/>
    <property type="match status" value="1"/>
</dbReference>
<dbReference type="Gene3D" id="3.40.50.620">
    <property type="entry name" value="HUPs"/>
    <property type="match status" value="1"/>
</dbReference>
<dbReference type="InterPro" id="IPR011914">
    <property type="entry name" value="RfaE_dom_II"/>
</dbReference>
<dbReference type="Pfam" id="PF01467">
    <property type="entry name" value="CTP_transf_like"/>
    <property type="match status" value="1"/>
</dbReference>
<keyword evidence="5" id="KW-0067">ATP-binding</keyword>
<comment type="catalytic activity">
    <reaction evidence="7">
        <text>D-glycero-beta-D-manno-heptose 1-phosphate + ATP + H(+) = ADP-D-glycero-beta-D-manno-heptose + diphosphate</text>
        <dbReference type="Rhea" id="RHEA:27465"/>
        <dbReference type="ChEBI" id="CHEBI:15378"/>
        <dbReference type="ChEBI" id="CHEBI:30616"/>
        <dbReference type="ChEBI" id="CHEBI:33019"/>
        <dbReference type="ChEBI" id="CHEBI:59967"/>
        <dbReference type="ChEBI" id="CHEBI:61593"/>
        <dbReference type="EC" id="2.7.7.70"/>
    </reaction>
</comment>
<dbReference type="InterPro" id="IPR014729">
    <property type="entry name" value="Rossmann-like_a/b/a_fold"/>
</dbReference>
<organism evidence="9 10">
    <name type="scientific">Aureibacter tunicatorum</name>
    <dbReference type="NCBI Taxonomy" id="866807"/>
    <lineage>
        <taxon>Bacteria</taxon>
        <taxon>Pseudomonadati</taxon>
        <taxon>Bacteroidota</taxon>
        <taxon>Cytophagia</taxon>
        <taxon>Cytophagales</taxon>
        <taxon>Persicobacteraceae</taxon>
        <taxon>Aureibacter</taxon>
    </lineage>
</organism>
<evidence type="ECO:0000256" key="4">
    <source>
        <dbReference type="ARBA" id="ARBA00022741"/>
    </source>
</evidence>
<evidence type="ECO:0000313" key="10">
    <source>
        <dbReference type="Proteomes" id="UP001185092"/>
    </source>
</evidence>
<evidence type="ECO:0000256" key="2">
    <source>
        <dbReference type="ARBA" id="ARBA00022679"/>
    </source>
</evidence>
<dbReference type="EC" id="2.7.7.70" evidence="1"/>
<dbReference type="GO" id="GO:0005524">
    <property type="term" value="F:ATP binding"/>
    <property type="evidence" value="ECO:0007669"/>
    <property type="project" value="UniProtKB-KW"/>
</dbReference>
<evidence type="ECO:0000313" key="9">
    <source>
        <dbReference type="EMBL" id="MDR6237342.1"/>
    </source>
</evidence>
<evidence type="ECO:0000256" key="6">
    <source>
        <dbReference type="ARBA" id="ARBA00023277"/>
    </source>
</evidence>
<accession>A0AAE4BRL6</accession>
<dbReference type="RefSeq" id="WP_309936800.1">
    <property type="nucleotide sequence ID" value="NZ_AP025305.1"/>
</dbReference>
<keyword evidence="4" id="KW-0547">Nucleotide-binding</keyword>
<dbReference type="NCBIfam" id="TIGR00125">
    <property type="entry name" value="cyt_tran_rel"/>
    <property type="match status" value="1"/>
</dbReference>
<evidence type="ECO:0000256" key="5">
    <source>
        <dbReference type="ARBA" id="ARBA00022840"/>
    </source>
</evidence>
<evidence type="ECO:0000256" key="1">
    <source>
        <dbReference type="ARBA" id="ARBA00012519"/>
    </source>
</evidence>
<dbReference type="InterPro" id="IPR004821">
    <property type="entry name" value="Cyt_trans-like"/>
</dbReference>
<evidence type="ECO:0000256" key="3">
    <source>
        <dbReference type="ARBA" id="ARBA00022695"/>
    </source>
</evidence>